<dbReference type="Proteomes" id="UP000534294">
    <property type="component" value="Unassembled WGS sequence"/>
</dbReference>
<keyword evidence="3" id="KW-0540">Nuclease</keyword>
<reference evidence="3 4" key="1">
    <citation type="submission" date="2020-08" db="EMBL/GenBank/DDBJ databases">
        <title>Genomic Encyclopedia of Type Strains, Phase IV (KMG-IV): sequencing the most valuable type-strain genomes for metagenomic binning, comparative biology and taxonomic classification.</title>
        <authorList>
            <person name="Goeker M."/>
        </authorList>
    </citation>
    <scope>NUCLEOTIDE SEQUENCE [LARGE SCALE GENOMIC DNA]</scope>
    <source>
        <strain evidence="3 4">DSM 12251</strain>
    </source>
</reference>
<comment type="caution">
    <text evidence="3">The sequence shown here is derived from an EMBL/GenBank/DDBJ whole genome shotgun (WGS) entry which is preliminary data.</text>
</comment>
<dbReference type="SUPFAM" id="SSF52540">
    <property type="entry name" value="P-loop containing nucleoside triphosphate hydrolases"/>
    <property type="match status" value="1"/>
</dbReference>
<dbReference type="InterPro" id="IPR027417">
    <property type="entry name" value="P-loop_NTPase"/>
</dbReference>
<keyword evidence="4" id="KW-1185">Reference proteome</keyword>
<dbReference type="PANTHER" id="PTHR41259">
    <property type="entry name" value="DOUBLE-STRAND BREAK REPAIR RAD50 ATPASE, PUTATIVE-RELATED"/>
    <property type="match status" value="1"/>
</dbReference>
<evidence type="ECO:0000256" key="1">
    <source>
        <dbReference type="SAM" id="Coils"/>
    </source>
</evidence>
<sequence length="880" mass="98210">MRLHSITVRHYRRHKELRVDLDPERTLIGGANESGKSTLVEAAHRALFLKAKGNSKEHREMLSLTHGGKPEVEVEFEAAGKQYSLTKSFKGASGITRLVQASGPTWQGDEAEEKLAYLLQASGRKVAEQWNHLWVWQGSSSDDPLDQANAERESLVQRLQSHGGAAVIQSALDTQVADHFATQIKALFQDKGEPRKNSALGLAIQAEEEALETEKQAQNTLQNLQHAITQHEQSTAHITEAEAALKHLETEQSSLLRRSLEITRLRQLEQEHIRTAQEMLRTYETRLGAEQKISELRRVIAGKRASLTPQAEKLASLRHTVTSTQQLLEAAEEALRQSDQLLLETRARHDLAQALSSRLEKTQILDRLKARSKQIEALQTQRTQIEQQADRLPKVDATALRQLQSLERAHDKAQASLAGVATEIEVLTSTQSLQVGEKTLTTGQRLTLTDETELTLGDTRLRIRPGGGTSLAEARQQEQETQRQLQEALLKLGVKTLTEASTAQASREHLQSEWKTVNAELRGLDSEKFAAEWTTAERELIAAQAEVERRQTKEALDTPDLALSQRHLREAEINQEACRKQREVHQSAFKKAEAALAQHGDSTRALETEITQLETRLIVLVEHEGEDLLRTQALQQAQLQHEAAEAQVTTTRQSLSQHQPEHLEADQARFDRAWKAQNDKRAQANEKRIAAAALLQNDGSSDPAASLALAQARRQSAQAHRESTERHAQALRHVHELILEEQQILADQFTRPLAERVTGYLQRLFGTDVQATVTLEENQFQGLTLSRNNQSAFSFDSLSQGAREQVAAAFRLALAEILAEAHDGTLPVVFDDAFAHSDPDRVQNLQRMLDLAATRGLQIILLTCTPGDYALMGAKEIRLS</sequence>
<feature type="coiled-coil region" evidence="1">
    <location>
        <begin position="314"/>
        <end position="423"/>
    </location>
</feature>
<dbReference type="PANTHER" id="PTHR41259:SF1">
    <property type="entry name" value="DOUBLE-STRAND BREAK REPAIR RAD50 ATPASE, PUTATIVE-RELATED"/>
    <property type="match status" value="1"/>
</dbReference>
<dbReference type="GO" id="GO:0016887">
    <property type="term" value="F:ATP hydrolysis activity"/>
    <property type="evidence" value="ECO:0007669"/>
    <property type="project" value="InterPro"/>
</dbReference>
<evidence type="ECO:0000259" key="2">
    <source>
        <dbReference type="Pfam" id="PF13476"/>
    </source>
</evidence>
<organism evidence="3 4">
    <name type="scientific">Prosthecobacter dejongeii</name>
    <dbReference type="NCBI Taxonomy" id="48465"/>
    <lineage>
        <taxon>Bacteria</taxon>
        <taxon>Pseudomonadati</taxon>
        <taxon>Verrucomicrobiota</taxon>
        <taxon>Verrucomicrobiia</taxon>
        <taxon>Verrucomicrobiales</taxon>
        <taxon>Verrucomicrobiaceae</taxon>
        <taxon>Prosthecobacter</taxon>
    </lineage>
</organism>
<dbReference type="AlphaFoldDB" id="A0A7W7YP78"/>
<name>A0A7W7YP78_9BACT</name>
<feature type="coiled-coil region" evidence="1">
    <location>
        <begin position="203"/>
        <end position="258"/>
    </location>
</feature>
<dbReference type="GO" id="GO:0004527">
    <property type="term" value="F:exonuclease activity"/>
    <property type="evidence" value="ECO:0007669"/>
    <property type="project" value="UniProtKB-KW"/>
</dbReference>
<keyword evidence="1" id="KW-0175">Coiled coil</keyword>
<protein>
    <submittedName>
        <fullName evidence="3">DNA repair exonuclease SbcCD ATPase subunit</fullName>
    </submittedName>
</protein>
<evidence type="ECO:0000313" key="4">
    <source>
        <dbReference type="Proteomes" id="UP000534294"/>
    </source>
</evidence>
<accession>A0A7W7YP78</accession>
<keyword evidence="3" id="KW-0269">Exonuclease</keyword>
<dbReference type="RefSeq" id="WP_184211935.1">
    <property type="nucleotide sequence ID" value="NZ_JACHIF010000010.1"/>
</dbReference>
<keyword evidence="3" id="KW-0378">Hydrolase</keyword>
<dbReference type="InterPro" id="IPR038729">
    <property type="entry name" value="Rad50/SbcC_AAA"/>
</dbReference>
<proteinExistence type="predicted"/>
<gene>
    <name evidence="3" type="ORF">HNQ64_004089</name>
</gene>
<feature type="domain" description="Rad50/SbcC-type AAA" evidence="2">
    <location>
        <begin position="5"/>
        <end position="251"/>
    </location>
</feature>
<dbReference type="Pfam" id="PF13476">
    <property type="entry name" value="AAA_23"/>
    <property type="match status" value="1"/>
</dbReference>
<dbReference type="Gene3D" id="3.40.50.300">
    <property type="entry name" value="P-loop containing nucleotide triphosphate hydrolases"/>
    <property type="match status" value="2"/>
</dbReference>
<dbReference type="GO" id="GO:0006302">
    <property type="term" value="P:double-strand break repair"/>
    <property type="evidence" value="ECO:0007669"/>
    <property type="project" value="InterPro"/>
</dbReference>
<evidence type="ECO:0000313" key="3">
    <source>
        <dbReference type="EMBL" id="MBB5039811.1"/>
    </source>
</evidence>
<dbReference type="EMBL" id="JACHIF010000010">
    <property type="protein sequence ID" value="MBB5039811.1"/>
    <property type="molecule type" value="Genomic_DNA"/>
</dbReference>